<gene>
    <name evidence="1" type="ORF">F4820DRAFT_465351</name>
</gene>
<dbReference type="Proteomes" id="UP001497700">
    <property type="component" value="Unassembled WGS sequence"/>
</dbReference>
<evidence type="ECO:0000313" key="1">
    <source>
        <dbReference type="EMBL" id="KAI4860811.1"/>
    </source>
</evidence>
<sequence>MASPDFSAETSPPASNAGTGLFSQSEDGPSKQRRLGLHINSECDLSEYDYDVITVHGICDDFKTAWTDKEGTSWVRDQLFRNRRVREINYSYEVDKNSEAFMPLGLLPSATSLLVEYEKIRELTKTETNRPIVWICHDIGGTIVKQASRPSSGAESVQIALMTTAIIFLGAPNPFQSMDDLRGQIKSLILLPDPKVKHEVPIETLAKDLAYQVYELNEDFLKTKLLDRVTTFNVFSRNSPSIYVRNREGLQSPVISFPQSTRLGGPFEVDGRTWCVDSDHLDLVRGRQNQDKWISGVSNLFNKNGCIIEINHRIIQFQAWLLALAPPTRALDVPFDSMLSKVPVVRWICEQEPFTAFSKFGPGPRLMHIHGNGNSLVDISELSRLFYAHYGASATNGKAGKRSERMMVYFEFDRRDSRYDTISSMLTYLISIIMWHFWPARPTWVPEELSFLKTTRAWSPEDLYHLYATFRDGLQEAHKLTIFISCFDQCPEDQRKWFLQRVLEEQSYSEEQYRMILSTSTRDSLAVGSFPDEARINLANCPAVNESVDKLTKSLQLGLTGLVKRHSIFEYFRPQLESLLVECRDAPYLGHIILTWLRNQARGGLESEIGDMIDRLLPPTIDNIVYEFVTSLEPRLQTRATNAFNWVKHAAEPWSPASLVEALNGLDVKGTMQHIEKVFGGIIIVKNGDVKFSHPSFYHVSEIGINGSAEERAAKVNSEIAETCLRYFQLERAEKTLDKFSPENFKGGPWETALDAVMTSHPSVSFAEYAVRFWPQHYKASGQFKPHKLVRELFDSTEYRAGWEVPFWLFSNPLTRIQRSYISPMPVLAMLGLDDLVRGLVKNGSGQPFEKNCWFAITEAARVGNEKIVYLLLEEVEVDEEELRTALFWATAHGNANIVSALVKMIPNLKTFKWPENIIFRAAAVGMNELLATMLSSGCDINMTGSYWGKSLLGVAVWRNCVTTTELLLNRKPEPGLITKNGDDDTLGVAATKGNPCIISLLLQGGAGLKTGNEHNFGPVQLAVQWRKHKATEMFIKAGADFKSGEKGDDVTFYRRPPLVVAANVGSRECVRVLLNHKADPNVESATGTALYKAVMNNREDVVRLLLDHNPKPDMSVTPSGQAMLLIRAVCTGNAELVSLLIEHGAKVEAIDPNGDFYKTPLSWASKEGHLEIVKLLLKNKADINYTGGGSNAPLFAAIYGSQVEVAKYLLQYKNVDVKWKKSDGMGCLHVAYDLPDIMVELLKRGVPIDDYTKNYGTTLHMAARTNHPKSIEVLLRNDPKPDLECVYGENIRSAHEVGCTPLLLACLNLAPECVQLLLLAGANARTENENGDDGVNLVLRRGSDSKDAWECLRLLRIRGVPVNGVNKEGRGRLHYIQKKTPVSIVQLLLEGKAPLDGQDCYEYTPLAVAVREGNISVAKHLIGLGARVNVVGPNFGSILDLAIASGSLDLVRLLVESGADHKMVHPEYDGSLLYTALDIKDDSELQMMVQYLVDEVKVPLDEPGGELRYPIIRAANVARGNYDAGIKVLKFLIRRNAQLNVADSQGRTAAHFACAASYSDGIKALVEAGAAIYEDKFGRLPIHFAASARSPNCFMYLLDKFPDTDINVVDGDNWTPLMWAARSGHEETIKQLVKRRADVWTRGDDRDGQARWSALRLMNFADNCTSLRADLQPRKRKRIRADGKKEKWDPDFHETSIGRRKDVSCKSCLVSIVGAQWKCIHRYHDFSLCFKCYSRYKSNIYDSERPFYEESESELESDSDSDSTSTSSESDG</sequence>
<reference evidence="1 2" key="1">
    <citation type="journal article" date="2022" name="New Phytol.">
        <title>Ecological generalism drives hyperdiversity of secondary metabolite gene clusters in xylarialean endophytes.</title>
        <authorList>
            <person name="Franco M.E.E."/>
            <person name="Wisecaver J.H."/>
            <person name="Arnold A.E."/>
            <person name="Ju Y.M."/>
            <person name="Slot J.C."/>
            <person name="Ahrendt S."/>
            <person name="Moore L.P."/>
            <person name="Eastman K.E."/>
            <person name="Scott K."/>
            <person name="Konkel Z."/>
            <person name="Mondo S.J."/>
            <person name="Kuo A."/>
            <person name="Hayes R.D."/>
            <person name="Haridas S."/>
            <person name="Andreopoulos B."/>
            <person name="Riley R."/>
            <person name="LaButti K."/>
            <person name="Pangilinan J."/>
            <person name="Lipzen A."/>
            <person name="Amirebrahimi M."/>
            <person name="Yan J."/>
            <person name="Adam C."/>
            <person name="Keymanesh K."/>
            <person name="Ng V."/>
            <person name="Louie K."/>
            <person name="Northen T."/>
            <person name="Drula E."/>
            <person name="Henrissat B."/>
            <person name="Hsieh H.M."/>
            <person name="Youens-Clark K."/>
            <person name="Lutzoni F."/>
            <person name="Miadlikowska J."/>
            <person name="Eastwood D.C."/>
            <person name="Hamelin R.C."/>
            <person name="Grigoriev I.V."/>
            <person name="U'Ren J.M."/>
        </authorList>
    </citation>
    <scope>NUCLEOTIDE SEQUENCE [LARGE SCALE GENOMIC DNA]</scope>
    <source>
        <strain evidence="1 2">CBS 119005</strain>
    </source>
</reference>
<dbReference type="EMBL" id="MU393572">
    <property type="protein sequence ID" value="KAI4860811.1"/>
    <property type="molecule type" value="Genomic_DNA"/>
</dbReference>
<proteinExistence type="predicted"/>
<comment type="caution">
    <text evidence="1">The sequence shown here is derived from an EMBL/GenBank/DDBJ whole genome shotgun (WGS) entry which is preliminary data.</text>
</comment>
<protein>
    <submittedName>
        <fullName evidence="1">Ankyrin repeat protein</fullName>
    </submittedName>
</protein>
<accession>A0ACB9YN34</accession>
<keyword evidence="2" id="KW-1185">Reference proteome</keyword>
<organism evidence="1 2">
    <name type="scientific">Hypoxylon rubiginosum</name>
    <dbReference type="NCBI Taxonomy" id="110542"/>
    <lineage>
        <taxon>Eukaryota</taxon>
        <taxon>Fungi</taxon>
        <taxon>Dikarya</taxon>
        <taxon>Ascomycota</taxon>
        <taxon>Pezizomycotina</taxon>
        <taxon>Sordariomycetes</taxon>
        <taxon>Xylariomycetidae</taxon>
        <taxon>Xylariales</taxon>
        <taxon>Hypoxylaceae</taxon>
        <taxon>Hypoxylon</taxon>
    </lineage>
</organism>
<evidence type="ECO:0000313" key="2">
    <source>
        <dbReference type="Proteomes" id="UP001497700"/>
    </source>
</evidence>
<name>A0ACB9YN34_9PEZI</name>